<comment type="caution">
    <text evidence="2">The sequence shown here is derived from an EMBL/GenBank/DDBJ whole genome shotgun (WGS) entry which is preliminary data.</text>
</comment>
<dbReference type="Gene3D" id="3.40.50.720">
    <property type="entry name" value="NAD(P)-binding Rossmann-like Domain"/>
    <property type="match status" value="1"/>
</dbReference>
<accession>A0A246F699</accession>
<dbReference type="EMBL" id="NJBA01000008">
    <property type="protein sequence ID" value="OWP48745.1"/>
    <property type="molecule type" value="Genomic_DNA"/>
</dbReference>
<dbReference type="InterPro" id="IPR050177">
    <property type="entry name" value="Lipid_A_modif_metabolic_enz"/>
</dbReference>
<evidence type="ECO:0000313" key="2">
    <source>
        <dbReference type="EMBL" id="OWP48745.1"/>
    </source>
</evidence>
<dbReference type="eggNOG" id="COG0451">
    <property type="taxonomic scope" value="Bacteria"/>
</dbReference>
<name>A0A246F699_PSENT</name>
<dbReference type="InterPro" id="IPR036291">
    <property type="entry name" value="NAD(P)-bd_dom_sf"/>
</dbReference>
<dbReference type="Proteomes" id="UP000198145">
    <property type="component" value="Unassembled WGS sequence"/>
</dbReference>
<dbReference type="SUPFAM" id="SSF51735">
    <property type="entry name" value="NAD(P)-binding Rossmann-fold domains"/>
    <property type="match status" value="1"/>
</dbReference>
<dbReference type="RefSeq" id="WP_088420715.1">
    <property type="nucleotide sequence ID" value="NZ_NJBA01000008.1"/>
</dbReference>
<dbReference type="PANTHER" id="PTHR43245">
    <property type="entry name" value="BIFUNCTIONAL POLYMYXIN RESISTANCE PROTEIN ARNA"/>
    <property type="match status" value="1"/>
</dbReference>
<organism evidence="2 3">
    <name type="scientific">Pseudomonas nitroreducens</name>
    <dbReference type="NCBI Taxonomy" id="46680"/>
    <lineage>
        <taxon>Bacteria</taxon>
        <taxon>Pseudomonadati</taxon>
        <taxon>Pseudomonadota</taxon>
        <taxon>Gammaproteobacteria</taxon>
        <taxon>Pseudomonadales</taxon>
        <taxon>Pseudomonadaceae</taxon>
        <taxon>Pseudomonas</taxon>
    </lineage>
</organism>
<dbReference type="AlphaFoldDB" id="A0A246F699"/>
<proteinExistence type="predicted"/>
<protein>
    <submittedName>
        <fullName evidence="2">Epimerase</fullName>
    </submittedName>
</protein>
<evidence type="ECO:0000313" key="3">
    <source>
        <dbReference type="Proteomes" id="UP000198145"/>
    </source>
</evidence>
<gene>
    <name evidence="2" type="ORF">CEG18_22260</name>
</gene>
<sequence length="318" mass="35574">MRVLITGAAGFLGQSLLSELAVQHLDWTLIAADMQRIKSQGLRPNIEPVMLDLSVAAHTRACVEHWKPDAIVHLAAVVNPPREMTAQKRHSIEVGGTRALIEAARDTGVQQLIVTSSGAAYGFHRDNAEWIDESHPLRGHPHLLHARCKQEIEQLLANARERYPQLKQLVLRPGTILGRRVHNPLAELFARPTLVGVLGHRSRFVFIWDQDVVNVIRQGLERGSEGIYNLAGDGALSLREIAGLLNKPYRPMPASLMRMGLGLLKPLGLSRFGPEQVDYLRYRPVLDNRRLKEEFGYEPRYSSREAFLAYLAARGPHG</sequence>
<dbReference type="Pfam" id="PF01370">
    <property type="entry name" value="Epimerase"/>
    <property type="match status" value="1"/>
</dbReference>
<feature type="domain" description="NAD-dependent epimerase/dehydratase" evidence="1">
    <location>
        <begin position="3"/>
        <end position="184"/>
    </location>
</feature>
<dbReference type="STRING" id="46680.GCA_000807755_05864"/>
<dbReference type="InterPro" id="IPR001509">
    <property type="entry name" value="Epimerase_deHydtase"/>
</dbReference>
<evidence type="ECO:0000259" key="1">
    <source>
        <dbReference type="Pfam" id="PF01370"/>
    </source>
</evidence>
<reference evidence="2 3" key="1">
    <citation type="submission" date="2017-06" db="EMBL/GenBank/DDBJ databases">
        <title>Draft genome of Pseudomonas nitroreducens DF05.</title>
        <authorList>
            <person name="Iyer R."/>
        </authorList>
    </citation>
    <scope>NUCLEOTIDE SEQUENCE [LARGE SCALE GENOMIC DNA]</scope>
    <source>
        <strain evidence="2 3">DF05</strain>
    </source>
</reference>